<keyword evidence="1" id="KW-0732">Signal</keyword>
<proteinExistence type="predicted"/>
<feature type="chain" id="PRO_5025654564" evidence="1">
    <location>
        <begin position="21"/>
        <end position="99"/>
    </location>
</feature>
<reference evidence="2" key="1">
    <citation type="submission" date="2019-12" db="EMBL/GenBank/DDBJ databases">
        <title>An insight into the sialome of adult female Ixodes ricinus ticks feeding for 6 days.</title>
        <authorList>
            <person name="Perner J."/>
            <person name="Ribeiro J.M.C."/>
        </authorList>
    </citation>
    <scope>NUCLEOTIDE SEQUENCE</scope>
    <source>
        <strain evidence="2">Semi-engorged</strain>
        <tissue evidence="2">Salivary glands</tissue>
    </source>
</reference>
<dbReference type="AlphaFoldDB" id="A0A6B0U607"/>
<organism evidence="2">
    <name type="scientific">Ixodes ricinus</name>
    <name type="common">Common tick</name>
    <name type="synonym">Acarus ricinus</name>
    <dbReference type="NCBI Taxonomy" id="34613"/>
    <lineage>
        <taxon>Eukaryota</taxon>
        <taxon>Metazoa</taxon>
        <taxon>Ecdysozoa</taxon>
        <taxon>Arthropoda</taxon>
        <taxon>Chelicerata</taxon>
        <taxon>Arachnida</taxon>
        <taxon>Acari</taxon>
        <taxon>Parasitiformes</taxon>
        <taxon>Ixodida</taxon>
        <taxon>Ixodoidea</taxon>
        <taxon>Ixodidae</taxon>
        <taxon>Ixodinae</taxon>
        <taxon>Ixodes</taxon>
    </lineage>
</organism>
<evidence type="ECO:0000256" key="1">
    <source>
        <dbReference type="SAM" id="SignalP"/>
    </source>
</evidence>
<sequence>MVTSCSIIVTAVAWLGYVCCDASHLVCANFFLLSCQDWHSSDSVAHPLPVRKVGEEHCCLLFGGEGSFLAFFCYLSEHQGSYRPRSTSYQRAVIVTVAC</sequence>
<feature type="signal peptide" evidence="1">
    <location>
        <begin position="1"/>
        <end position="20"/>
    </location>
</feature>
<dbReference type="EMBL" id="GIFC01005866">
    <property type="protein sequence ID" value="MXU87949.1"/>
    <property type="molecule type" value="Transcribed_RNA"/>
</dbReference>
<name>A0A6B0U607_IXORI</name>
<accession>A0A6B0U607</accession>
<evidence type="ECO:0000313" key="2">
    <source>
        <dbReference type="EMBL" id="MXU87949.1"/>
    </source>
</evidence>
<protein>
    <submittedName>
        <fullName evidence="2">Putative secreted protein</fullName>
    </submittedName>
</protein>